<organism evidence="4 5">
    <name type="scientific">Penicillium thymicola</name>
    <dbReference type="NCBI Taxonomy" id="293382"/>
    <lineage>
        <taxon>Eukaryota</taxon>
        <taxon>Fungi</taxon>
        <taxon>Dikarya</taxon>
        <taxon>Ascomycota</taxon>
        <taxon>Pezizomycotina</taxon>
        <taxon>Eurotiomycetes</taxon>
        <taxon>Eurotiomycetidae</taxon>
        <taxon>Eurotiales</taxon>
        <taxon>Aspergillaceae</taxon>
        <taxon>Penicillium</taxon>
    </lineage>
</organism>
<dbReference type="PANTHER" id="PTHR48070">
    <property type="entry name" value="ESTERASE OVCA2"/>
    <property type="match status" value="1"/>
</dbReference>
<feature type="domain" description="Serine hydrolase" evidence="3">
    <location>
        <begin position="35"/>
        <end position="194"/>
    </location>
</feature>
<reference evidence="4" key="1">
    <citation type="submission" date="2015-06" db="EMBL/GenBank/DDBJ databases">
        <authorList>
            <person name="Nguyen H."/>
        </authorList>
    </citation>
    <scope>NUCLEOTIDE SEQUENCE</scope>
    <source>
        <strain evidence="4">DAOM 180753</strain>
    </source>
</reference>
<dbReference type="SUPFAM" id="SSF53474">
    <property type="entry name" value="alpha/beta-Hydrolases"/>
    <property type="match status" value="1"/>
</dbReference>
<comment type="similarity">
    <text evidence="1">Belongs to the LovG family.</text>
</comment>
<dbReference type="GO" id="GO:0044550">
    <property type="term" value="P:secondary metabolite biosynthetic process"/>
    <property type="evidence" value="ECO:0007669"/>
    <property type="project" value="TreeGrafter"/>
</dbReference>
<dbReference type="GO" id="GO:0016787">
    <property type="term" value="F:hydrolase activity"/>
    <property type="evidence" value="ECO:0007669"/>
    <property type="project" value="UniProtKB-KW"/>
</dbReference>
<dbReference type="GO" id="GO:0005634">
    <property type="term" value="C:nucleus"/>
    <property type="evidence" value="ECO:0007669"/>
    <property type="project" value="TreeGrafter"/>
</dbReference>
<dbReference type="Proteomes" id="UP001227192">
    <property type="component" value="Unassembled WGS sequence"/>
</dbReference>
<proteinExistence type="inferred from homology"/>
<dbReference type="Pfam" id="PF03959">
    <property type="entry name" value="FSH1"/>
    <property type="match status" value="1"/>
</dbReference>
<dbReference type="AlphaFoldDB" id="A0AAI9X6P3"/>
<protein>
    <recommendedName>
        <fullName evidence="3">Serine hydrolase domain-containing protein</fullName>
    </recommendedName>
</protein>
<sequence length="227" mass="24942">MGPCYSWADLSSQCIFADGAPDTKTIADKIRVSLLRAMEADPGTGNWVGILGFSQGARLAVSILLEDEIRQKEINCNTPDRAFLGVKWHFGVLLAGRGPPYALSHRTMHRPQFGHPGPMTQMIDSIESLTSHPLFDLLEPWDILSTPTLHVHGLRDPGLPFHQLLQSHYVAPGSASVIEWEGEHRIPIRTVDVEAVSRGILQIAKVGDASESVDDHLTSNQQDTRAI</sequence>
<reference evidence="4" key="2">
    <citation type="journal article" date="2016" name="Fungal Biol.">
        <title>Ochratoxin A production by Penicillium thymicola.</title>
        <authorList>
            <person name="Nguyen H.D.T."/>
            <person name="McMullin D.R."/>
            <person name="Ponomareva E."/>
            <person name="Riley R."/>
            <person name="Pomraning K.R."/>
            <person name="Baker S.E."/>
            <person name="Seifert K.A."/>
        </authorList>
    </citation>
    <scope>NUCLEOTIDE SEQUENCE</scope>
    <source>
        <strain evidence="4">DAOM 180753</strain>
    </source>
</reference>
<evidence type="ECO:0000256" key="2">
    <source>
        <dbReference type="ARBA" id="ARBA00022801"/>
    </source>
</evidence>
<dbReference type="InterPro" id="IPR050593">
    <property type="entry name" value="LovG"/>
</dbReference>
<dbReference type="GO" id="GO:0005737">
    <property type="term" value="C:cytoplasm"/>
    <property type="evidence" value="ECO:0007669"/>
    <property type="project" value="TreeGrafter"/>
</dbReference>
<dbReference type="InterPro" id="IPR005645">
    <property type="entry name" value="FSH-like_dom"/>
</dbReference>
<dbReference type="GO" id="GO:0017000">
    <property type="term" value="P:antibiotic biosynthetic process"/>
    <property type="evidence" value="ECO:0007669"/>
    <property type="project" value="UniProtKB-ARBA"/>
</dbReference>
<evidence type="ECO:0000313" key="4">
    <source>
        <dbReference type="EMBL" id="KAJ9485203.1"/>
    </source>
</evidence>
<dbReference type="Gene3D" id="3.40.50.1820">
    <property type="entry name" value="alpha/beta hydrolase"/>
    <property type="match status" value="1"/>
</dbReference>
<keyword evidence="5" id="KW-1185">Reference proteome</keyword>
<dbReference type="PANTHER" id="PTHR48070:SF3">
    <property type="entry name" value="ESTERASE DBAE-RELATED"/>
    <property type="match status" value="1"/>
</dbReference>
<evidence type="ECO:0000256" key="1">
    <source>
        <dbReference type="ARBA" id="ARBA00005863"/>
    </source>
</evidence>
<evidence type="ECO:0000313" key="5">
    <source>
        <dbReference type="Proteomes" id="UP001227192"/>
    </source>
</evidence>
<dbReference type="InterPro" id="IPR029058">
    <property type="entry name" value="AB_hydrolase_fold"/>
</dbReference>
<comment type="caution">
    <text evidence="4">The sequence shown here is derived from an EMBL/GenBank/DDBJ whole genome shotgun (WGS) entry which is preliminary data.</text>
</comment>
<evidence type="ECO:0000259" key="3">
    <source>
        <dbReference type="Pfam" id="PF03959"/>
    </source>
</evidence>
<name>A0AAI9X6P3_PENTH</name>
<keyword evidence="2" id="KW-0378">Hydrolase</keyword>
<accession>A0AAI9X6P3</accession>
<dbReference type="GO" id="GO:0072330">
    <property type="term" value="P:monocarboxylic acid biosynthetic process"/>
    <property type="evidence" value="ECO:0007669"/>
    <property type="project" value="UniProtKB-ARBA"/>
</dbReference>
<dbReference type="EMBL" id="LACB01000280">
    <property type="protein sequence ID" value="KAJ9485203.1"/>
    <property type="molecule type" value="Genomic_DNA"/>
</dbReference>
<gene>
    <name evidence="4" type="ORF">VN97_g8157</name>
</gene>